<dbReference type="PANTHER" id="PTHR47932:SF74">
    <property type="entry name" value="BOX HELICASE FAMILY PROTEIN, PUTATIVE, EXPRESSED-RELATED"/>
    <property type="match status" value="1"/>
</dbReference>
<reference evidence="3" key="1">
    <citation type="submission" date="2022-04" db="EMBL/GenBank/DDBJ databases">
        <title>Carnegiea gigantea Genome sequencing and assembly v2.</title>
        <authorList>
            <person name="Copetti D."/>
            <person name="Sanderson M.J."/>
            <person name="Burquez A."/>
            <person name="Wojciechowski M.F."/>
        </authorList>
    </citation>
    <scope>NUCLEOTIDE SEQUENCE</scope>
    <source>
        <strain evidence="3">SGP5-SGP5p</strain>
        <tissue evidence="3">Aerial part</tissue>
    </source>
</reference>
<keyword evidence="2" id="KW-0812">Transmembrane</keyword>
<accession>A0A9Q1K0Z1</accession>
<protein>
    <submittedName>
        <fullName evidence="3">Uncharacterized protein</fullName>
    </submittedName>
</protein>
<keyword evidence="2" id="KW-0472">Membrane</keyword>
<evidence type="ECO:0000256" key="1">
    <source>
        <dbReference type="ARBA" id="ARBA00022737"/>
    </source>
</evidence>
<comment type="caution">
    <text evidence="3">The sequence shown here is derived from an EMBL/GenBank/DDBJ whole genome shotgun (WGS) entry which is preliminary data.</text>
</comment>
<evidence type="ECO:0000256" key="2">
    <source>
        <dbReference type="SAM" id="Phobius"/>
    </source>
</evidence>
<keyword evidence="2" id="KW-1133">Transmembrane helix</keyword>
<keyword evidence="4" id="KW-1185">Reference proteome</keyword>
<dbReference type="GO" id="GO:0009507">
    <property type="term" value="C:chloroplast"/>
    <property type="evidence" value="ECO:0007669"/>
    <property type="project" value="TreeGrafter"/>
</dbReference>
<dbReference type="GO" id="GO:0003729">
    <property type="term" value="F:mRNA binding"/>
    <property type="evidence" value="ECO:0007669"/>
    <property type="project" value="TreeGrafter"/>
</dbReference>
<dbReference type="Proteomes" id="UP001153076">
    <property type="component" value="Unassembled WGS sequence"/>
</dbReference>
<feature type="transmembrane region" description="Helical" evidence="2">
    <location>
        <begin position="195"/>
        <end position="217"/>
    </location>
</feature>
<sequence length="220" mass="25119">MCDQGIAPNVVSYKTLIDGFCETNRLQCAHLVTYASLFDHQCKNGHIDDVGTLKEMRNDKVYPDIKIYNIQVNSCYKYGHLKDARISSMSCCLKGDQGYLQAWGWENGDSHCFPNFSIHNVTIRGFILNNDLKNALFNCDTIVNKGFEANVEIVFAFRPFTQLSDSPPKELLQKSFFSHGHEMNVGCLMIEWPKFITPGIIIFVFSYIFVVLISLYFNIV</sequence>
<dbReference type="OrthoDB" id="185373at2759"/>
<gene>
    <name evidence="3" type="ORF">Cgig2_003107</name>
</gene>
<name>A0A9Q1K0Z1_9CARY</name>
<dbReference type="InterPro" id="IPR011990">
    <property type="entry name" value="TPR-like_helical_dom_sf"/>
</dbReference>
<dbReference type="PANTHER" id="PTHR47932">
    <property type="entry name" value="ATPASE EXPRESSION PROTEIN 3"/>
    <property type="match status" value="1"/>
</dbReference>
<dbReference type="Pfam" id="PF12854">
    <property type="entry name" value="PPR_1"/>
    <property type="match status" value="1"/>
</dbReference>
<organism evidence="3 4">
    <name type="scientific">Carnegiea gigantea</name>
    <dbReference type="NCBI Taxonomy" id="171969"/>
    <lineage>
        <taxon>Eukaryota</taxon>
        <taxon>Viridiplantae</taxon>
        <taxon>Streptophyta</taxon>
        <taxon>Embryophyta</taxon>
        <taxon>Tracheophyta</taxon>
        <taxon>Spermatophyta</taxon>
        <taxon>Magnoliopsida</taxon>
        <taxon>eudicotyledons</taxon>
        <taxon>Gunneridae</taxon>
        <taxon>Pentapetalae</taxon>
        <taxon>Caryophyllales</taxon>
        <taxon>Cactineae</taxon>
        <taxon>Cactaceae</taxon>
        <taxon>Cactoideae</taxon>
        <taxon>Echinocereeae</taxon>
        <taxon>Carnegiea</taxon>
    </lineage>
</organism>
<evidence type="ECO:0000313" key="4">
    <source>
        <dbReference type="Proteomes" id="UP001153076"/>
    </source>
</evidence>
<dbReference type="EMBL" id="JAKOGI010000451">
    <property type="protein sequence ID" value="KAJ8434779.1"/>
    <property type="molecule type" value="Genomic_DNA"/>
</dbReference>
<proteinExistence type="predicted"/>
<evidence type="ECO:0000313" key="3">
    <source>
        <dbReference type="EMBL" id="KAJ8434779.1"/>
    </source>
</evidence>
<dbReference type="Gene3D" id="1.25.40.10">
    <property type="entry name" value="Tetratricopeptide repeat domain"/>
    <property type="match status" value="1"/>
</dbReference>
<dbReference type="AlphaFoldDB" id="A0A9Q1K0Z1"/>
<dbReference type="InterPro" id="IPR002885">
    <property type="entry name" value="PPR_rpt"/>
</dbReference>
<keyword evidence="1" id="KW-0677">Repeat</keyword>